<dbReference type="Proteomes" id="UP000221011">
    <property type="component" value="Chromosome"/>
</dbReference>
<evidence type="ECO:0000313" key="3">
    <source>
        <dbReference type="EMBL" id="ATL29667.1"/>
    </source>
</evidence>
<dbReference type="Pfam" id="PF06013">
    <property type="entry name" value="WXG100"/>
    <property type="match status" value="1"/>
</dbReference>
<accession>A0A291QDU2</accession>
<dbReference type="InterPro" id="IPR036689">
    <property type="entry name" value="ESAT-6-like_sf"/>
</dbReference>
<dbReference type="SUPFAM" id="SSF140453">
    <property type="entry name" value="EsxAB dimer-like"/>
    <property type="match status" value="1"/>
</dbReference>
<comment type="similarity">
    <text evidence="1">Belongs to the WXG100 family.</text>
</comment>
<dbReference type="KEGG" id="sfk:KY5_4649"/>
<dbReference type="NCBIfam" id="TIGR03930">
    <property type="entry name" value="WXG100_ESAT6"/>
    <property type="match status" value="1"/>
</dbReference>
<name>A0A291QDU2_9ACTN</name>
<evidence type="ECO:0000256" key="2">
    <source>
        <dbReference type="SAM" id="Coils"/>
    </source>
</evidence>
<dbReference type="InterPro" id="IPR010310">
    <property type="entry name" value="T7SS_ESAT-6-like"/>
</dbReference>
<reference evidence="3 4" key="1">
    <citation type="submission" date="2017-08" db="EMBL/GenBank/DDBJ databases">
        <title>Complete Genome Sequence of Streptomyces formicae KY5, the formicamycin producer.</title>
        <authorList>
            <person name="Holmes N.A."/>
            <person name="Devine R."/>
            <person name="Qin Z."/>
            <person name="Seipke R.F."/>
            <person name="Wilkinson B."/>
            <person name="Hutchings M.I."/>
        </authorList>
    </citation>
    <scope>NUCLEOTIDE SEQUENCE [LARGE SCALE GENOMIC DNA]</scope>
    <source>
        <strain evidence="3 4">KY5</strain>
    </source>
</reference>
<protein>
    <recommendedName>
        <fullName evidence="1">ESAT-6-like protein</fullName>
    </recommendedName>
</protein>
<dbReference type="AlphaFoldDB" id="A0A291QDU2"/>
<gene>
    <name evidence="3" type="ORF">KY5_4649</name>
</gene>
<dbReference type="RefSeq" id="WP_063806169.1">
    <property type="nucleotide sequence ID" value="NZ_CP022685.1"/>
</dbReference>
<feature type="coiled-coil region" evidence="2">
    <location>
        <begin position="9"/>
        <end position="43"/>
    </location>
</feature>
<proteinExistence type="inferred from homology"/>
<evidence type="ECO:0000313" key="4">
    <source>
        <dbReference type="Proteomes" id="UP000221011"/>
    </source>
</evidence>
<dbReference type="EMBL" id="CP022685">
    <property type="protein sequence ID" value="ATL29667.1"/>
    <property type="molecule type" value="Genomic_DNA"/>
</dbReference>
<sequence length="99" mass="11041">MSKDLDVTYQDMRDAAKHVVKEKDKLKEKLDGLRKYIANLVESGFVTKSASKAFDESFDEFVKGAKDTIDGLDGMGDYLTNAADKFEQIDDELGKAAKK</sequence>
<dbReference type="Gene3D" id="1.10.287.1060">
    <property type="entry name" value="ESAT-6-like"/>
    <property type="match status" value="1"/>
</dbReference>
<keyword evidence="4" id="KW-1185">Reference proteome</keyword>
<organism evidence="3 4">
    <name type="scientific">Streptomyces formicae</name>
    <dbReference type="NCBI Taxonomy" id="1616117"/>
    <lineage>
        <taxon>Bacteria</taxon>
        <taxon>Bacillati</taxon>
        <taxon>Actinomycetota</taxon>
        <taxon>Actinomycetes</taxon>
        <taxon>Kitasatosporales</taxon>
        <taxon>Streptomycetaceae</taxon>
        <taxon>Streptomyces</taxon>
    </lineage>
</organism>
<evidence type="ECO:0000256" key="1">
    <source>
        <dbReference type="RuleBase" id="RU362001"/>
    </source>
</evidence>
<keyword evidence="2" id="KW-0175">Coiled coil</keyword>